<protein>
    <submittedName>
        <fullName evidence="3">Uncharacterized protein</fullName>
    </submittedName>
</protein>
<dbReference type="InParanoid" id="A0A4S2MXV3"/>
<evidence type="ECO:0000313" key="3">
    <source>
        <dbReference type="EMBL" id="TGZ81552.1"/>
    </source>
</evidence>
<feature type="compositionally biased region" description="Basic and acidic residues" evidence="2">
    <location>
        <begin position="567"/>
        <end position="587"/>
    </location>
</feature>
<sequence length="671" mass="76018">MGVKSIMRLFTTNSSIEKELQESSSRSDRSDVVESIEDGKSKMSSCQGDKAWNPHRSQVEDRCNQSTATDSCPQKPPPYNERRPSRPNDAAAHAVPRLDAPESESDHQSYKHHSSPKPLETASKAMGASVPHSSTRDAPPPETSSADRPVPGESPKTRGLDDDGFKLVVNRRNGGQSASSNSNPTNPEHLCNPSNSKKHETDYHTRYLKVRGELQVAEQYLSKLKYMYGGLNYQYQALSQDHQAILRNNQVLEEKVRELQARNEKLEVAHIKSVNSVGTGVEPVSDQEFIKRFGDLQMAVNSFFRRMSRGKEIKCDPLKTFPWLSDFSRCYRSPSECGLKVGHTLEMLLWTYLERAHVERVAIPDNNNALAHVRDTEALVSRADSSKQKYRTEFWRSYTMSMVTQGDAWEQFYTQGLFTQTQIIVENLGILIGQTLSKHETGEIYEFVKTFFEISTDISRQRSWYEFDTFTAPGSRFHPDSMEDFKNLAEDDDSGPLCQWVVEAVVSRGLVRKKHRRTGDIEKQVIKARVTLGRERPTYMFVSFKVMFKFYPKGGDGPPSTVRVHPRCTDSTKHSRKMEKTRIDKNGAQRTPPSQPKATVSIAPGLLNPRYHEVATTLQGVQPPHGSSTIFDRSPVPIISPKTKETLLRKFSQLSILVHVEWGDVLRRHGM</sequence>
<dbReference type="Proteomes" id="UP000298138">
    <property type="component" value="Unassembled WGS sequence"/>
</dbReference>
<proteinExistence type="predicted"/>
<feature type="compositionally biased region" description="Polar residues" evidence="2">
    <location>
        <begin position="173"/>
        <end position="186"/>
    </location>
</feature>
<evidence type="ECO:0000313" key="4">
    <source>
        <dbReference type="Proteomes" id="UP000298138"/>
    </source>
</evidence>
<evidence type="ECO:0000256" key="2">
    <source>
        <dbReference type="SAM" id="MobiDB-lite"/>
    </source>
</evidence>
<keyword evidence="1" id="KW-0175">Coiled coil</keyword>
<accession>A0A4S2MXV3</accession>
<keyword evidence="4" id="KW-1185">Reference proteome</keyword>
<organism evidence="3 4">
    <name type="scientific">Ascodesmis nigricans</name>
    <dbReference type="NCBI Taxonomy" id="341454"/>
    <lineage>
        <taxon>Eukaryota</taxon>
        <taxon>Fungi</taxon>
        <taxon>Dikarya</taxon>
        <taxon>Ascomycota</taxon>
        <taxon>Pezizomycotina</taxon>
        <taxon>Pezizomycetes</taxon>
        <taxon>Pezizales</taxon>
        <taxon>Ascodesmidaceae</taxon>
        <taxon>Ascodesmis</taxon>
    </lineage>
</organism>
<gene>
    <name evidence="3" type="ORF">EX30DRAFT_348394</name>
</gene>
<feature type="region of interest" description="Disordered" evidence="2">
    <location>
        <begin position="558"/>
        <end position="600"/>
    </location>
</feature>
<name>A0A4S2MXV3_9PEZI</name>
<feature type="compositionally biased region" description="Polar residues" evidence="2">
    <location>
        <begin position="588"/>
        <end position="598"/>
    </location>
</feature>
<feature type="compositionally biased region" description="Basic and acidic residues" evidence="2">
    <location>
        <begin position="17"/>
        <end position="41"/>
    </location>
</feature>
<reference evidence="3 4" key="1">
    <citation type="submission" date="2019-04" db="EMBL/GenBank/DDBJ databases">
        <title>Comparative genomics and transcriptomics to analyze fruiting body development in filamentous ascomycetes.</title>
        <authorList>
            <consortium name="DOE Joint Genome Institute"/>
            <person name="Lutkenhaus R."/>
            <person name="Traeger S."/>
            <person name="Breuer J."/>
            <person name="Kuo A."/>
            <person name="Lipzen A."/>
            <person name="Pangilinan J."/>
            <person name="Dilworth D."/>
            <person name="Sandor L."/>
            <person name="Poggeler S."/>
            <person name="Barry K."/>
            <person name="Grigoriev I.V."/>
            <person name="Nowrousian M."/>
        </authorList>
    </citation>
    <scope>NUCLEOTIDE SEQUENCE [LARGE SCALE GENOMIC DNA]</scope>
    <source>
        <strain evidence="3 4">CBS 389.68</strain>
    </source>
</reference>
<evidence type="ECO:0000256" key="1">
    <source>
        <dbReference type="SAM" id="Coils"/>
    </source>
</evidence>
<dbReference type="AlphaFoldDB" id="A0A4S2MXV3"/>
<feature type="region of interest" description="Disordered" evidence="2">
    <location>
        <begin position="17"/>
        <end position="200"/>
    </location>
</feature>
<dbReference type="OrthoDB" id="5428464at2759"/>
<feature type="compositionally biased region" description="Basic and acidic residues" evidence="2">
    <location>
        <begin position="155"/>
        <end position="165"/>
    </location>
</feature>
<dbReference type="EMBL" id="ML220118">
    <property type="protein sequence ID" value="TGZ81552.1"/>
    <property type="molecule type" value="Genomic_DNA"/>
</dbReference>
<feature type="coiled-coil region" evidence="1">
    <location>
        <begin position="235"/>
        <end position="269"/>
    </location>
</feature>